<sequence>MNNSQLKFNKIIYSPLLFFFLVLCIIITTDRTAIASTPLSHPKFFLSCRVIAGICQGDIRCLEEMSTRFTNCYLESLLVSCRVIAGICQGDIRCLEEMSTRFTNCYLESLLERGGDAFGRELEFDDGPIVRKRVPDKRAPAFKLMKVLMMKDRIPVGRR</sequence>
<evidence type="ECO:0000313" key="1">
    <source>
        <dbReference type="Proteomes" id="UP000887563"/>
    </source>
</evidence>
<reference evidence="2" key="1">
    <citation type="submission" date="2022-11" db="UniProtKB">
        <authorList>
            <consortium name="WormBaseParasite"/>
        </authorList>
    </citation>
    <scope>IDENTIFICATION</scope>
</reference>
<dbReference type="WBParaSite" id="Minc3s00127g05443">
    <property type="protein sequence ID" value="Minc3s00127g05443"/>
    <property type="gene ID" value="Minc3s00127g05443"/>
</dbReference>
<accession>A0A914KV30</accession>
<dbReference type="AlphaFoldDB" id="A0A914KV30"/>
<organism evidence="1 2">
    <name type="scientific">Meloidogyne incognita</name>
    <name type="common">Southern root-knot nematode worm</name>
    <name type="synonym">Oxyuris incognita</name>
    <dbReference type="NCBI Taxonomy" id="6306"/>
    <lineage>
        <taxon>Eukaryota</taxon>
        <taxon>Metazoa</taxon>
        <taxon>Ecdysozoa</taxon>
        <taxon>Nematoda</taxon>
        <taxon>Chromadorea</taxon>
        <taxon>Rhabditida</taxon>
        <taxon>Tylenchina</taxon>
        <taxon>Tylenchomorpha</taxon>
        <taxon>Tylenchoidea</taxon>
        <taxon>Meloidogynidae</taxon>
        <taxon>Meloidogyninae</taxon>
        <taxon>Meloidogyne</taxon>
        <taxon>Meloidogyne incognita group</taxon>
    </lineage>
</organism>
<protein>
    <submittedName>
        <fullName evidence="2">Uncharacterized protein</fullName>
    </submittedName>
</protein>
<evidence type="ECO:0000313" key="2">
    <source>
        <dbReference type="WBParaSite" id="Minc3s00127g05443"/>
    </source>
</evidence>
<dbReference type="Proteomes" id="UP000887563">
    <property type="component" value="Unplaced"/>
</dbReference>
<proteinExistence type="predicted"/>
<name>A0A914KV30_MELIC</name>
<keyword evidence="1" id="KW-1185">Reference proteome</keyword>